<dbReference type="EMBL" id="BPLQ01001002">
    <property type="protein sequence ID" value="GIX77289.1"/>
    <property type="molecule type" value="Genomic_DNA"/>
</dbReference>
<feature type="compositionally biased region" description="Basic and acidic residues" evidence="1">
    <location>
        <begin position="75"/>
        <end position="94"/>
    </location>
</feature>
<keyword evidence="3" id="KW-1185">Reference proteome</keyword>
<dbReference type="AlphaFoldDB" id="A0AAV4MXT5"/>
<organism evidence="2 3">
    <name type="scientific">Caerostris darwini</name>
    <dbReference type="NCBI Taxonomy" id="1538125"/>
    <lineage>
        <taxon>Eukaryota</taxon>
        <taxon>Metazoa</taxon>
        <taxon>Ecdysozoa</taxon>
        <taxon>Arthropoda</taxon>
        <taxon>Chelicerata</taxon>
        <taxon>Arachnida</taxon>
        <taxon>Araneae</taxon>
        <taxon>Araneomorphae</taxon>
        <taxon>Entelegynae</taxon>
        <taxon>Araneoidea</taxon>
        <taxon>Araneidae</taxon>
        <taxon>Caerostris</taxon>
    </lineage>
</organism>
<gene>
    <name evidence="2" type="ORF">CDAR_314051</name>
</gene>
<name>A0AAV4MXT5_9ARAC</name>
<comment type="caution">
    <text evidence="2">The sequence shown here is derived from an EMBL/GenBank/DDBJ whole genome shotgun (WGS) entry which is preliminary data.</text>
</comment>
<dbReference type="Proteomes" id="UP001054837">
    <property type="component" value="Unassembled WGS sequence"/>
</dbReference>
<proteinExistence type="predicted"/>
<evidence type="ECO:0000313" key="2">
    <source>
        <dbReference type="EMBL" id="GIX77289.1"/>
    </source>
</evidence>
<evidence type="ECO:0000313" key="3">
    <source>
        <dbReference type="Proteomes" id="UP001054837"/>
    </source>
</evidence>
<sequence length="106" mass="11832">MAVRGDEMGCLFANTPIIYAASTPLFTGQHFPERLETEGKVQNFSGINNNFSSFLSRNVSTHFAEGIHAPSTPGKRPDHSKTGAQEPIREKREKGKIIYLNDYFQS</sequence>
<evidence type="ECO:0000256" key="1">
    <source>
        <dbReference type="SAM" id="MobiDB-lite"/>
    </source>
</evidence>
<reference evidence="2 3" key="1">
    <citation type="submission" date="2021-06" db="EMBL/GenBank/DDBJ databases">
        <title>Caerostris darwini draft genome.</title>
        <authorList>
            <person name="Kono N."/>
            <person name="Arakawa K."/>
        </authorList>
    </citation>
    <scope>NUCLEOTIDE SEQUENCE [LARGE SCALE GENOMIC DNA]</scope>
</reference>
<accession>A0AAV4MXT5</accession>
<protein>
    <submittedName>
        <fullName evidence="2">Uncharacterized protein</fullName>
    </submittedName>
</protein>
<feature type="region of interest" description="Disordered" evidence="1">
    <location>
        <begin position="65"/>
        <end position="94"/>
    </location>
</feature>